<dbReference type="AlphaFoldDB" id="A0A8X7YD93"/>
<dbReference type="SMART" id="SM00512">
    <property type="entry name" value="Skp1"/>
    <property type="match status" value="1"/>
</dbReference>
<evidence type="ECO:0000256" key="1">
    <source>
        <dbReference type="ARBA" id="ARBA00004123"/>
    </source>
</evidence>
<keyword evidence="6" id="KW-0539">Nucleus</keyword>
<evidence type="ECO:0000259" key="9">
    <source>
        <dbReference type="Pfam" id="PF01466"/>
    </source>
</evidence>
<dbReference type="FunFam" id="3.30.710.10:FF:000022">
    <property type="entry name" value="SKP1-like protein 21 isoform X1"/>
    <property type="match status" value="1"/>
</dbReference>
<evidence type="ECO:0000256" key="2">
    <source>
        <dbReference type="ARBA" id="ARBA00004906"/>
    </source>
</evidence>
<dbReference type="InterPro" id="IPR016072">
    <property type="entry name" value="Skp1_comp_dimer"/>
</dbReference>
<dbReference type="GO" id="GO:0009867">
    <property type="term" value="P:jasmonic acid mediated signaling pathway"/>
    <property type="evidence" value="ECO:0007669"/>
    <property type="project" value="UniProtKB-ARBA"/>
</dbReference>
<feature type="region of interest" description="Disordered" evidence="8">
    <location>
        <begin position="307"/>
        <end position="327"/>
    </location>
</feature>
<accession>A0A8X7YD93</accession>
<dbReference type="GO" id="GO:0005634">
    <property type="term" value="C:nucleus"/>
    <property type="evidence" value="ECO:0007669"/>
    <property type="project" value="UniProtKB-SubCell"/>
</dbReference>
<dbReference type="Pfam" id="PF01466">
    <property type="entry name" value="Skp1"/>
    <property type="match status" value="1"/>
</dbReference>
<dbReference type="OrthoDB" id="2342932at2759"/>
<name>A0A8X7YD93_POPTO</name>
<sequence length="415" mass="47815">MSEAGMAVVKPQMKSYIWLQTADGSIQQVEEEVAMFCPMICREIMQTGMGSSKNYAISLPQRVNPAILGLILDYCRFHQVPGRSNKERKTFDEKFIRMDTKRLCELTSAADSLQLKPLVDLTSRALARIIEGKTPEEIRETFHLPDDLTEEEKLEPLRNITDDPRIRLLNRLYARKRKELKEREKLKDVEVEEEHADDRSVEDLLSFINGADGGFFSRFRLFNDIRAQYMASTNIQRGVERVRIKRKTGEKKINQKIPPQTIQMKTKRRFQFLSRSSLAHFIASWNCFAVIESDTLPSACPNDEVSDILAPSPSRTSNSQDFDDAGIDDDLDPAKMEELDREVEDFARRLNSDWPERMQEILSLGPERRLVSMNVNGSLRRYSGHFFFSFSFLLGIRLCNLAAWSVEVVWDAQVC</sequence>
<feature type="domain" description="SKP1 component dimerisation" evidence="9">
    <location>
        <begin position="116"/>
        <end position="153"/>
    </location>
</feature>
<proteinExistence type="inferred from homology"/>
<evidence type="ECO:0000256" key="4">
    <source>
        <dbReference type="ARBA" id="ARBA00011621"/>
    </source>
</evidence>
<organism evidence="11 12">
    <name type="scientific">Populus tomentosa</name>
    <name type="common">Chinese white poplar</name>
    <dbReference type="NCBI Taxonomy" id="118781"/>
    <lineage>
        <taxon>Eukaryota</taxon>
        <taxon>Viridiplantae</taxon>
        <taxon>Streptophyta</taxon>
        <taxon>Embryophyta</taxon>
        <taxon>Tracheophyta</taxon>
        <taxon>Spermatophyta</taxon>
        <taxon>Magnoliopsida</taxon>
        <taxon>eudicotyledons</taxon>
        <taxon>Gunneridae</taxon>
        <taxon>Pentapetalae</taxon>
        <taxon>rosids</taxon>
        <taxon>fabids</taxon>
        <taxon>Malpighiales</taxon>
        <taxon>Salicaceae</taxon>
        <taxon>Saliceae</taxon>
        <taxon>Populus</taxon>
    </lineage>
</organism>
<keyword evidence="5" id="KW-0833">Ubl conjugation pathway</keyword>
<evidence type="ECO:0000256" key="3">
    <source>
        <dbReference type="ARBA" id="ARBA00009993"/>
    </source>
</evidence>
<comment type="subcellular location">
    <subcellularLocation>
        <location evidence="1">Nucleus</location>
    </subcellularLocation>
</comment>
<protein>
    <recommendedName>
        <fullName evidence="13">SKP1-like protein 21</fullName>
    </recommendedName>
</protein>
<gene>
    <name evidence="11" type="ORF">POTOM_051049</name>
</gene>
<keyword evidence="12" id="KW-1185">Reference proteome</keyword>
<dbReference type="InterPro" id="IPR001232">
    <property type="entry name" value="SKP1-like"/>
</dbReference>
<evidence type="ECO:0000256" key="8">
    <source>
        <dbReference type="SAM" id="MobiDB-lite"/>
    </source>
</evidence>
<evidence type="ECO:0000313" key="11">
    <source>
        <dbReference type="EMBL" id="KAG6746508.1"/>
    </source>
</evidence>
<evidence type="ECO:0000256" key="6">
    <source>
        <dbReference type="ARBA" id="ARBA00023242"/>
    </source>
</evidence>
<comment type="caution">
    <text evidence="11">The sequence shown here is derived from an EMBL/GenBank/DDBJ whole genome shotgun (WGS) entry which is preliminary data.</text>
</comment>
<comment type="function">
    <text evidence="7">Involved in ubiquitination and subsequent proteasomal degradation of target proteins. Together with CUL1, RBX1 and a F-box protein, it forms a SCF E3 ubiquitin ligase complex. The functional specificity of this complex depends on the type of F-box protein. In the SCF complex, it serves as an adapter that links the F-box protein to CUL1.</text>
</comment>
<comment type="subunit">
    <text evidence="4">Part of a SCF (SKP1-cullin-F-box) protein ligase complex.</text>
</comment>
<evidence type="ECO:0008006" key="13">
    <source>
        <dbReference type="Google" id="ProtNLM"/>
    </source>
</evidence>
<comment type="similarity">
    <text evidence="3">Belongs to the SKP1 family.</text>
</comment>
<comment type="pathway">
    <text evidence="2">Protein modification; protein ubiquitination.</text>
</comment>
<evidence type="ECO:0000256" key="5">
    <source>
        <dbReference type="ARBA" id="ARBA00022786"/>
    </source>
</evidence>
<dbReference type="Proteomes" id="UP000886885">
    <property type="component" value="Chromosome 15D"/>
</dbReference>
<dbReference type="InterPro" id="IPR016897">
    <property type="entry name" value="SKP1"/>
</dbReference>
<evidence type="ECO:0000313" key="12">
    <source>
        <dbReference type="Proteomes" id="UP000886885"/>
    </source>
</evidence>
<dbReference type="Pfam" id="PF03931">
    <property type="entry name" value="Skp1_POZ"/>
    <property type="match status" value="1"/>
</dbReference>
<evidence type="ECO:0000259" key="10">
    <source>
        <dbReference type="Pfam" id="PF03931"/>
    </source>
</evidence>
<evidence type="ECO:0000256" key="7">
    <source>
        <dbReference type="ARBA" id="ARBA00054396"/>
    </source>
</evidence>
<dbReference type="PANTHER" id="PTHR11165">
    <property type="entry name" value="SKP1"/>
    <property type="match status" value="1"/>
</dbReference>
<dbReference type="GO" id="GO:0006511">
    <property type="term" value="P:ubiquitin-dependent protein catabolic process"/>
    <property type="evidence" value="ECO:0007669"/>
    <property type="project" value="InterPro"/>
</dbReference>
<feature type="domain" description="SKP1 component POZ" evidence="10">
    <location>
        <begin position="17"/>
        <end position="79"/>
    </location>
</feature>
<dbReference type="EMBL" id="JAAWWB010000030">
    <property type="protein sequence ID" value="KAG6746508.1"/>
    <property type="molecule type" value="Genomic_DNA"/>
</dbReference>
<reference evidence="11" key="1">
    <citation type="journal article" date="2020" name="bioRxiv">
        <title>Hybrid origin of Populus tomentosa Carr. identified through genome sequencing and phylogenomic analysis.</title>
        <authorList>
            <person name="An X."/>
            <person name="Gao K."/>
            <person name="Chen Z."/>
            <person name="Li J."/>
            <person name="Yang X."/>
            <person name="Yang X."/>
            <person name="Zhou J."/>
            <person name="Guo T."/>
            <person name="Zhao T."/>
            <person name="Huang S."/>
            <person name="Miao D."/>
            <person name="Khan W.U."/>
            <person name="Rao P."/>
            <person name="Ye M."/>
            <person name="Lei B."/>
            <person name="Liao W."/>
            <person name="Wang J."/>
            <person name="Ji L."/>
            <person name="Li Y."/>
            <person name="Guo B."/>
            <person name="Mustafa N.S."/>
            <person name="Li S."/>
            <person name="Yun Q."/>
            <person name="Keller S.R."/>
            <person name="Mao J."/>
            <person name="Zhang R."/>
            <person name="Strauss S.H."/>
        </authorList>
    </citation>
    <scope>NUCLEOTIDE SEQUENCE</scope>
    <source>
        <strain evidence="11">GM15</strain>
        <tissue evidence="11">Leaf</tissue>
    </source>
</reference>
<dbReference type="InterPro" id="IPR016073">
    <property type="entry name" value="Skp1_comp_POZ"/>
</dbReference>